<feature type="compositionally biased region" description="Basic and acidic residues" evidence="1">
    <location>
        <begin position="2924"/>
        <end position="2955"/>
    </location>
</feature>
<feature type="compositionally biased region" description="Basic and acidic residues" evidence="1">
    <location>
        <begin position="2333"/>
        <end position="2343"/>
    </location>
</feature>
<accession>A0A191VZE0</accession>
<dbReference type="VEuPathDB" id="PlasmoDB:PfKE01_070035100"/>
<dbReference type="FunFam" id="1.20.58.1930:FF:000001">
    <property type="entry name" value="Erythrocyte membrane protein 1, PfEMP1"/>
    <property type="match status" value="1"/>
</dbReference>
<feature type="domain" description="Duffy-antigen binding" evidence="3">
    <location>
        <begin position="1129"/>
        <end position="1277"/>
    </location>
</feature>
<feature type="compositionally biased region" description="Pro residues" evidence="1">
    <location>
        <begin position="1949"/>
        <end position="1960"/>
    </location>
</feature>
<feature type="domain" description="Cysteine-rich interdomain region 1 gamma" evidence="4">
    <location>
        <begin position="2587"/>
        <end position="2639"/>
    </location>
</feature>
<dbReference type="Pfam" id="PF03011">
    <property type="entry name" value="PFEMP"/>
    <property type="match status" value="2"/>
</dbReference>
<dbReference type="Gene3D" id="1.20.58.830">
    <property type="match status" value="5"/>
</dbReference>
<reference evidence="7" key="1">
    <citation type="journal article" date="2016" name="EMBO Mol. Med.">
        <title>Plasmodium falciparum var genes expressed in children with severe malaria encode CIDRalpha1 domains.</title>
        <authorList>
            <person name="Jespersen J.S."/>
            <person name="Wang C.W."/>
            <person name="Mkumbaye S.I."/>
            <person name="Minja D.T."/>
            <person name="Petersen B."/>
            <person name="Turner L."/>
            <person name="Petersen J.E."/>
            <person name="Lusingu J.P."/>
            <person name="Theander T.G."/>
            <person name="Lavstsen T."/>
        </authorList>
    </citation>
    <scope>NUCLEOTIDE SEQUENCE</scope>
    <source>
        <strain evidence="7">1918-2</strain>
    </source>
</reference>
<feature type="compositionally biased region" description="Polar residues" evidence="1">
    <location>
        <begin position="2362"/>
        <end position="2379"/>
    </location>
</feature>
<dbReference type="VEuPathDB" id="PlasmoDB:PfTG01_030005600"/>
<feature type="domain" description="Duffy-antigen binding" evidence="3">
    <location>
        <begin position="1507"/>
        <end position="1670"/>
    </location>
</feature>
<dbReference type="InterPro" id="IPR004258">
    <property type="entry name" value="DBL"/>
</dbReference>
<evidence type="ECO:0000256" key="1">
    <source>
        <dbReference type="SAM" id="MobiDB-lite"/>
    </source>
</evidence>
<evidence type="ECO:0000313" key="7">
    <source>
        <dbReference type="EMBL" id="ANJ21080.1"/>
    </source>
</evidence>
<evidence type="ECO:0000259" key="4">
    <source>
        <dbReference type="Pfam" id="PF18562"/>
    </source>
</evidence>
<dbReference type="VEuPathDB" id="PlasmoDB:PfDd2_110053300"/>
<dbReference type="InterPro" id="IPR008602">
    <property type="entry name" value="Duffy-antigen-binding"/>
</dbReference>
<dbReference type="InterPro" id="IPR041480">
    <property type="entry name" value="CIDR1_gamma"/>
</dbReference>
<feature type="region of interest" description="Disordered" evidence="1">
    <location>
        <begin position="2066"/>
        <end position="2103"/>
    </location>
</feature>
<dbReference type="GO" id="GO:0046789">
    <property type="term" value="F:host cell surface receptor binding"/>
    <property type="evidence" value="ECO:0007669"/>
    <property type="project" value="InterPro"/>
</dbReference>
<dbReference type="Gene3D" id="1.20.58.1930">
    <property type="match status" value="2"/>
</dbReference>
<feature type="domain" description="Duffy-binding-like" evidence="6">
    <location>
        <begin position="111"/>
        <end position="266"/>
    </location>
</feature>
<feature type="domain" description="Duffy-antigen binding" evidence="3">
    <location>
        <begin position="644"/>
        <end position="837"/>
    </location>
</feature>
<dbReference type="InterPro" id="IPR049158">
    <property type="entry name" value="PfEMP1_CIDRalpha1_dom"/>
</dbReference>
<dbReference type="VEuPathDB" id="PlasmoDB:PfGA01_010005600"/>
<evidence type="ECO:0000259" key="2">
    <source>
        <dbReference type="Pfam" id="PF03011"/>
    </source>
</evidence>
<feature type="region of interest" description="Disordered" evidence="1">
    <location>
        <begin position="2480"/>
        <end position="2500"/>
    </location>
</feature>
<dbReference type="VEuPathDB" id="PlasmoDB:PfIT_100044000"/>
<dbReference type="EMBL" id="KX154960">
    <property type="protein sequence ID" value="ANJ21080.1"/>
    <property type="molecule type" value="Genomic_DNA"/>
</dbReference>
<feature type="compositionally biased region" description="Basic and acidic residues" evidence="1">
    <location>
        <begin position="1995"/>
        <end position="2011"/>
    </location>
</feature>
<feature type="region of interest" description="Disordered" evidence="1">
    <location>
        <begin position="2119"/>
        <end position="2152"/>
    </location>
</feature>
<organism evidence="7">
    <name type="scientific">Plasmodium falciparum</name>
    <name type="common">malaria parasite P. falciparum</name>
    <dbReference type="NCBI Taxonomy" id="5833"/>
    <lineage>
        <taxon>Eukaryota</taxon>
        <taxon>Sar</taxon>
        <taxon>Alveolata</taxon>
        <taxon>Apicomplexa</taxon>
        <taxon>Aconoidasida</taxon>
        <taxon>Haemosporida</taxon>
        <taxon>Plasmodiidae</taxon>
        <taxon>Plasmodium</taxon>
        <taxon>Plasmodium (Laverania)</taxon>
    </lineage>
</organism>
<proteinExistence type="predicted"/>
<dbReference type="Pfam" id="PF21807">
    <property type="entry name" value="PfEMP1_CIDRalpha1_dom"/>
    <property type="match status" value="1"/>
</dbReference>
<feature type="region of interest" description="Disordered" evidence="1">
    <location>
        <begin position="1005"/>
        <end position="1024"/>
    </location>
</feature>
<feature type="domain" description="Duffy-antigen binding" evidence="3">
    <location>
        <begin position="1"/>
        <end position="107"/>
    </location>
</feature>
<feature type="region of interest" description="Disordered" evidence="1">
    <location>
        <begin position="2836"/>
        <end position="2955"/>
    </location>
</feature>
<dbReference type="VEuPathDB" id="PlasmoDB:PfSN01_050037800"/>
<feature type="region of interest" description="Disordered" evidence="1">
    <location>
        <begin position="2267"/>
        <end position="2289"/>
    </location>
</feature>
<gene>
    <name evidence="7" type="primary">var</name>
</gene>
<feature type="region of interest" description="Disordered" evidence="1">
    <location>
        <begin position="1040"/>
        <end position="1083"/>
    </location>
</feature>
<dbReference type="VEuPathDB" id="PlasmoDB:PfNF135_070014800"/>
<feature type="region of interest" description="Disordered" evidence="1">
    <location>
        <begin position="2182"/>
        <end position="2217"/>
    </location>
</feature>
<feature type="domain" description="PfEMP1 CIDRalpha1" evidence="5">
    <location>
        <begin position="308"/>
        <end position="365"/>
    </location>
</feature>
<feature type="region of interest" description="Disordered" evidence="1">
    <location>
        <begin position="1848"/>
        <end position="2023"/>
    </location>
</feature>
<dbReference type="VEuPathDB" id="PlasmoDB:PfGN01_130079200"/>
<feature type="domain" description="Duffy-binding-like" evidence="2">
    <location>
        <begin position="377"/>
        <end position="520"/>
    </location>
</feature>
<sequence length="2955" mass="338007">DIIRGRDLYSGNKKGKKKKLQEKLKSIFLNIQNDNSELKGLSLDEIREYWWALNREDVWKALTCSADDSEDYFIQSESNKKLFSNSKCGHDENKVLTNLDYVPQYLRWFEEWAEDFCRKKKDKLNKVKEACRGKTDEKYCSLNGYDCTKTIWKKGVLHWSNECTDCSVKCNLYEIWLGNQREAFRKQKEKYAKEINEKNTSRDSTNNSINNIYYEDFYNKLKGKYETVDKFINLLNEGRYCNKKEKIEEENIDFTNIGDEGIFYRSKYCQVCPDCGVECKNETCKPKEKKYPECLNKEIYTPNGAKTTEINVIDSGDKQVGITEKLSEFCINENNENGKNYQKWECYYKHIDDNKCKMVKNSGNNITEEKIISFDEFFDFWVRKLLIDTIKWETELTYCINNTNVTDCNNVCNVNCECFDKWVKQKEQEWKNVKKVFENQKDIPKKYYLNINDLFNSFFFQVIYKFNEGEAKWNKLKENLKKKIDSSKQNRGTEDSEAAIKVLLDHLKETATICKDNNANEACVSSQNATTNPCGKNTKAGSDNKHATVKQIAQYYKRKAYIQLNERGSRSALKGDASQGKYSRNGKPSNLKEICEITLQHSNDSRRDGEPCTGKDKVKNGFRLKIGTPWTKIVEINKTSYKEVFLPPRRQHMCTSNLEFLETGDDALNKNDGKLVNDSFLGDVLLSAKFEAEKIKHLYPKNNGQNDKEGICRAIRYSFADIGDIVRGKDPFYGNPQEKEQRKQLEKNLKKIFKKIHSDVTSGKNVALKSRYKGDDAKKNFYQLREDWWEANRDQIWKAMKCAIKGLNVTSSDGKLSDHCGYSDHTPLDDYIPQRLRWMTEWAEWYCKVQKKAYKELKRGCEKCNVADGKCENGNGECDKCKPACKKYGKNIKTWENQWKTVSAIYQILYKEAEIYARNGGPGYYNTEVQKKDKPVVDFLYELHLQNGGKKGPPAATHPSKSVTRRDKRDATDDTPSTVYSTAEGYIHQELPNMDCQKQTQFCKKRNGSDVSGTDTDNDYAFRDKPHDYDDVVLKCESTKILPLPPQEENAKATPRGRPPPPEVEESESKKVEKAKKKKEEDDDVCNTVKARIGNNDGTKAINHCNPKTEGSYPEWNCTTSKIKSGEDGACMPPRRQKLCVINLQHLSDETPDGLRKAFIECAAVETFFLWHKYKKDNNGGEDLQNQLESGEIPEDFKRQMFYTFGDFRDLCLGKDIGKDVDGVNDKITAVFQKIGITNVEQRKPWWDEHKEAIWEGMLCALSYNTNEKQFKKEIHTNLIDAKNNNTYSLVKFSGSDNPLTLEEFSSRPQFLRWFTEWSDYFCAEQAKRLVTLEKNCPEDTCTKGQESKKEPCKKACEKYKEWLQKWKDQYKQQSAKFDKDKKNKKYKEDPSAIEARNSSSARDYLKTQLQKLCVKNGDCKCMEHKSKQSPNNTDMPASLDDEPEEVNGKCNCQEKEAPPAKVPSACEIVKGILNGQDGKSKIDGCNPKNYNGWNCTSSQFENNQHGACMPPRRQKLCIHNLEHLSETSKNELREAFINCAAKETFFLWQKYKKDKNGGTEAQQKLESGQIPEGFKRIMFYTFGDYRDLCVGTDISSKGNKGSGVGKVEKNIDDVFQKNGQTKAEERKQWWDEIKNDVWKGMLCALSYDTNARMFKNDVYTQLTSDAKNNNTYANVKFSEPNGATLPTFAQRPQFLRWMIEWSEHFCKERKKKYKELVDGCNGYKCNGENDKVIKKRECVTACKAYKKLIDDWRPQWTQQSGKYDKLYKKTQNGANDSTEQEKLVVNYLRNLPTKSDSNTFDTAGKYINKKGYIEDCEESKQNNFDENKNGGSNDNYAFKEYPHDHKTKCNCPEALPPQPPPPRPPAEDQSKPDHRARSERGDQGPARPPPAPRVLPRQPPTAPAGGLARSLKPRDPQSPPAGAPGAAPSLPSPPRTPDAGGARSATYQPPPPPKKPPAPTGEGVGRILPGRTIIQDDEEEEEEEEEEEPDETEEKAKESATTKQGEEQTPKESGPTATKVEGKAACDIVKTLFENPKTDFKVEACTQKYGYPQRHWGWRCVAPSGTTKTSEGGENGGALQRAKRATPGESTTSSDNKGGLCIPPRRRRLYVGGLTKWATKAESPQGGGKAQTQPVIGETPPPSTSATASQAQSHPLLTAFVESAAIETFFLWHRYKKEWEQRNKKPQEGSPLLPQSPVLGSGSDEDPSNPAKLQRGDIPTDFLRLMFYTLADYKDILDGKDIVGNTNNSGDNKDTVTLKQKINNFFEQSGKNQESGGPPSPPGEKRKSWWDTNAQHIWKGMICALTYEDDGAKGADGKTTLKRNDDVYKKFFGDENKSKDKPGTYNDNYQYNSVKLDDTSGAKSTEAPTSPTSPQANGTRLAEFVTRPAYFRYLEEWGETFCRQRTRMLEQIKVDCNVEESGRRGGTTRQYSGDGETCNEILPKNDGIVRGLEGRSCSNSCSSYRKWIKKKKEQFDKQEKIYNRERESAKSKSDDTSDNAFSTTLQKCFEAKDFLKTLGSCSKNENGVGKTDFDVNGETFKYEKYCGTCSEFKVNCRNGHCGGDTENYCENKTITKEDIEKKTDGNENIDMLVSDDSTKKFEGDLNEACKDAHIFEGIKENKWECRKVCGYVVCKPENVNGKQNENQILLFNALLKRWVEYFLEDYKKINAKLSHCTKSENKSKCIRGCNHKCNCVKQWIAKKREEWEKIKKRYLQQYEKKDSVDTFSVKTFLEEFLSQREVNNAIRRFTDLKQLQDSKGCCVKANSGNSEKDAIDCMIEKLEEKANECKDLPSDTECSQEQTLDLNVETFDDDIETEEAKKNMMPKICEGVVQEAEPVDESGCKTDAPQPDVKEEEAEEEEEEEEDEEEEEEDDESNSDTYEDDSDSETDEEDQNEAVPDTSSHSESQPKRLLREFPSPELKNMEKVKNIDDYWKKPNKTYERSTLENRCECQ</sequence>
<dbReference type="VEuPathDB" id="PlasmoDB:PfCD01_060005500"/>
<evidence type="ECO:0000259" key="5">
    <source>
        <dbReference type="Pfam" id="PF21807"/>
    </source>
</evidence>
<dbReference type="PANTHER" id="PTHR33472">
    <property type="entry name" value="OS01G0106600 PROTEIN"/>
    <property type="match status" value="1"/>
</dbReference>
<dbReference type="VEuPathDB" id="PlasmoDB:PfGB4_040005800"/>
<dbReference type="Pfam" id="PF18562">
    <property type="entry name" value="CIDR1_gamma"/>
    <property type="match status" value="1"/>
</dbReference>
<feature type="domain" description="Duffy-binding-like" evidence="2">
    <location>
        <begin position="2655"/>
        <end position="2795"/>
    </location>
</feature>
<evidence type="ECO:0000259" key="6">
    <source>
        <dbReference type="Pfam" id="PF22672"/>
    </source>
</evidence>
<dbReference type="InterPro" id="IPR054595">
    <property type="entry name" value="DBL_C"/>
</dbReference>
<dbReference type="VEuPathDB" id="PlasmoDB:PfML01_000021800"/>
<dbReference type="PANTHER" id="PTHR33472:SF28">
    <property type="entry name" value="BROMO AND FHA DOMAIN-CONTAINING PROTEIN DDB_G0267958"/>
    <property type="match status" value="1"/>
</dbReference>
<feature type="domain" description="Duffy-binding-like" evidence="6">
    <location>
        <begin position="1701"/>
        <end position="1829"/>
    </location>
</feature>
<dbReference type="VEuPathDB" id="PlasmoDB:PfSN01_080037400"/>
<dbReference type="VEuPathDB" id="PlasmoDB:PfNF166_090005000"/>
<feature type="non-terminal residue" evidence="7">
    <location>
        <position position="2955"/>
    </location>
</feature>
<dbReference type="SUPFAM" id="SSF140924">
    <property type="entry name" value="Duffy binding domain-like"/>
    <property type="match status" value="7"/>
</dbReference>
<dbReference type="VEuPathDB" id="PlasmoDB:PfGN01_090042900"/>
<dbReference type="VEuPathDB" id="PlasmoDB:PF3D7_0400400"/>
<dbReference type="FunFam" id="1.20.1310.20:FF:000012">
    <property type="entry name" value="Erythrocyte membrane protein 1, PfEMP1"/>
    <property type="match status" value="1"/>
</dbReference>
<feature type="compositionally biased region" description="Basic and acidic residues" evidence="1">
    <location>
        <begin position="1866"/>
        <end position="1883"/>
    </location>
</feature>
<feature type="compositionally biased region" description="Basic and acidic residues" evidence="1">
    <location>
        <begin position="1375"/>
        <end position="1391"/>
    </location>
</feature>
<name>A0A191VZE0_PLAFA</name>
<dbReference type="GO" id="GO:0016020">
    <property type="term" value="C:membrane"/>
    <property type="evidence" value="ECO:0007669"/>
    <property type="project" value="InterPro"/>
</dbReference>
<feature type="region of interest" description="Disordered" evidence="1">
    <location>
        <begin position="2333"/>
        <end position="2382"/>
    </location>
</feature>
<dbReference type="Gene3D" id="1.20.1310.20">
    <property type="entry name" value="Duffy-antigen binding domain"/>
    <property type="match status" value="5"/>
</dbReference>
<dbReference type="FunFam" id="1.20.58.830:FF:000005">
    <property type="entry name" value="Erythrocyte membrane protein 1, PfEMP1"/>
    <property type="match status" value="1"/>
</dbReference>
<dbReference type="VEuPathDB" id="PlasmoDB:PfGB4_030030800"/>
<dbReference type="FunFam" id="1.20.1310.20:FF:000002">
    <property type="entry name" value="Erythrocyte membrane protein 1, PfEMP1"/>
    <property type="match status" value="1"/>
</dbReference>
<feature type="compositionally biased region" description="Acidic residues" evidence="1">
    <location>
        <begin position="1976"/>
        <end position="1994"/>
    </location>
</feature>
<dbReference type="VEuPathDB" id="PlasmoDB:PfKH01_100044700"/>
<dbReference type="VEuPathDB" id="PlasmoDB:PfKE01_080037600"/>
<dbReference type="VEuPathDB" id="PlasmoDB:PfHB3_020005900"/>
<dbReference type="VEuPathDB" id="PlasmoDB:PfSD01_020005700"/>
<evidence type="ECO:0000259" key="3">
    <source>
        <dbReference type="Pfam" id="PF05424"/>
    </source>
</evidence>
<feature type="non-terminal residue" evidence="7">
    <location>
        <position position="1"/>
    </location>
</feature>
<feature type="domain" description="Duffy-binding-like" evidence="6">
    <location>
        <begin position="2397"/>
        <end position="2544"/>
    </location>
</feature>
<dbReference type="FunFam" id="1.20.58.1930:FF:000002">
    <property type="entry name" value="Erythrocyte membrane protein 1, PfEMP1"/>
    <property type="match status" value="1"/>
</dbReference>
<feature type="compositionally biased region" description="Basic and acidic residues" evidence="1">
    <location>
        <begin position="2480"/>
        <end position="2496"/>
    </location>
</feature>
<feature type="compositionally biased region" description="Pro residues" evidence="1">
    <location>
        <begin position="1855"/>
        <end position="1865"/>
    </location>
</feature>
<feature type="region of interest" description="Disordered" evidence="1">
    <location>
        <begin position="1822"/>
        <end position="1841"/>
    </location>
</feature>
<feature type="compositionally biased region" description="Acidic residues" evidence="1">
    <location>
        <begin position="2855"/>
        <end position="2897"/>
    </location>
</feature>
<dbReference type="VEuPathDB" id="PlasmoDB:PfTG01_000056300"/>
<dbReference type="Pfam" id="PF05424">
    <property type="entry name" value="Duffy_binding"/>
    <property type="match status" value="5"/>
</dbReference>
<dbReference type="VEuPathDB" id="PlasmoDB:PfGN01_000022200"/>
<feature type="compositionally biased region" description="Pro residues" evidence="1">
    <location>
        <begin position="1887"/>
        <end position="1903"/>
    </location>
</feature>
<protein>
    <submittedName>
        <fullName evidence="7">Erythrocyte membrane protein 1</fullName>
    </submittedName>
</protein>
<dbReference type="VEuPathDB" id="PlasmoDB:PfNF54_040005900"/>
<feature type="region of interest" description="Disordered" evidence="1">
    <location>
        <begin position="947"/>
        <end position="980"/>
    </location>
</feature>
<feature type="domain" description="Duffy-antigen binding" evidence="3">
    <location>
        <begin position="2100"/>
        <end position="2318"/>
    </location>
</feature>
<dbReference type="VEuPathDB" id="PlasmoDB:PfDd2_040005100"/>
<dbReference type="VEuPathDB" id="PlasmoDB:PfKH01_010021400"/>
<dbReference type="InterPro" id="IPR042202">
    <property type="entry name" value="Duffy-ag-bd_sf"/>
</dbReference>
<dbReference type="VEuPathDB" id="PlasmoDB:PfNF135_020005200"/>
<feature type="region of interest" description="Disordered" evidence="1">
    <location>
        <begin position="1375"/>
        <end position="1401"/>
    </location>
</feature>
<dbReference type="Pfam" id="PF22672">
    <property type="entry name" value="DBL_C"/>
    <property type="match status" value="3"/>
</dbReference>